<evidence type="ECO:0000313" key="3">
    <source>
        <dbReference type="Proteomes" id="UP000026961"/>
    </source>
</evidence>
<dbReference type="AlphaFoldDB" id="A0A0D9YGY0"/>
<reference evidence="2" key="1">
    <citation type="submission" date="2013-08" db="EMBL/GenBank/DDBJ databases">
        <title>Oryza genome evolution.</title>
        <authorList>
            <person name="Wing R.A."/>
            <person name="Panaud O."/>
            <person name="Oliveira A.C."/>
        </authorList>
    </citation>
    <scope>NUCLEOTIDE SEQUENCE</scope>
</reference>
<sequence length="190" mass="21095">MKNAQTNATWLKTSAINQWCLALAHSISNSPSQPLQQTHKPRNHHHHHHQQQQQLRGEEKSKLQQLTSNGVQLSLQQLQLQQGEEASAEEGAAQAADRQGPGQPRGARKEQGSQLQEMSVVVPRRQELGATAQHLSSSACKLMEVLVYYGAYGLRLREYLASSAIALFLSEEIVRERLGGVFLAVSCLVW</sequence>
<reference evidence="2" key="2">
    <citation type="submission" date="2015-04" db="UniProtKB">
        <authorList>
            <consortium name="EnsemblPlants"/>
        </authorList>
    </citation>
    <scope>IDENTIFICATION</scope>
</reference>
<dbReference type="EnsemblPlants" id="OGLUM01G40220.1">
    <property type="protein sequence ID" value="OGLUM01G40220.1"/>
    <property type="gene ID" value="OGLUM01G40220"/>
</dbReference>
<feature type="compositionally biased region" description="Low complexity" evidence="1">
    <location>
        <begin position="82"/>
        <end position="96"/>
    </location>
</feature>
<dbReference type="HOGENOM" id="CLU_123048_0_0_1"/>
<keyword evidence="3" id="KW-1185">Reference proteome</keyword>
<organism evidence="2">
    <name type="scientific">Oryza glumipatula</name>
    <dbReference type="NCBI Taxonomy" id="40148"/>
    <lineage>
        <taxon>Eukaryota</taxon>
        <taxon>Viridiplantae</taxon>
        <taxon>Streptophyta</taxon>
        <taxon>Embryophyta</taxon>
        <taxon>Tracheophyta</taxon>
        <taxon>Spermatophyta</taxon>
        <taxon>Magnoliopsida</taxon>
        <taxon>Liliopsida</taxon>
        <taxon>Poales</taxon>
        <taxon>Poaceae</taxon>
        <taxon>BOP clade</taxon>
        <taxon>Oryzoideae</taxon>
        <taxon>Oryzeae</taxon>
        <taxon>Oryzinae</taxon>
        <taxon>Oryza</taxon>
    </lineage>
</organism>
<evidence type="ECO:0000313" key="2">
    <source>
        <dbReference type="EnsemblPlants" id="OGLUM01G40220.1"/>
    </source>
</evidence>
<protein>
    <submittedName>
        <fullName evidence="2">Uncharacterized protein</fullName>
    </submittedName>
</protein>
<feature type="region of interest" description="Disordered" evidence="1">
    <location>
        <begin position="30"/>
        <end position="65"/>
    </location>
</feature>
<proteinExistence type="predicted"/>
<evidence type="ECO:0000256" key="1">
    <source>
        <dbReference type="SAM" id="MobiDB-lite"/>
    </source>
</evidence>
<dbReference type="Proteomes" id="UP000026961">
    <property type="component" value="Chromosome 1"/>
</dbReference>
<name>A0A0D9YGY0_9ORYZ</name>
<reference evidence="2" key="3">
    <citation type="submission" date="2018-05" db="EMBL/GenBank/DDBJ databases">
        <title>OgluRS3 (Oryza glumaepatula Reference Sequence Version 3).</title>
        <authorList>
            <person name="Zhang J."/>
            <person name="Kudrna D."/>
            <person name="Lee S."/>
            <person name="Talag J."/>
            <person name="Welchert J."/>
            <person name="Wing R.A."/>
        </authorList>
    </citation>
    <scope>NUCLEOTIDE SEQUENCE [LARGE SCALE GENOMIC DNA]</scope>
</reference>
<feature type="region of interest" description="Disordered" evidence="1">
    <location>
        <begin position="82"/>
        <end position="117"/>
    </location>
</feature>
<feature type="compositionally biased region" description="Basic residues" evidence="1">
    <location>
        <begin position="39"/>
        <end position="50"/>
    </location>
</feature>
<dbReference type="Gramene" id="OGLUM01G40220.1">
    <property type="protein sequence ID" value="OGLUM01G40220.1"/>
    <property type="gene ID" value="OGLUM01G40220"/>
</dbReference>
<accession>A0A0D9YGY0</accession>